<evidence type="ECO:0000313" key="8">
    <source>
        <dbReference type="EMBL" id="CAD8857915.1"/>
    </source>
</evidence>
<evidence type="ECO:0000256" key="3">
    <source>
        <dbReference type="ARBA" id="ARBA00022692"/>
    </source>
</evidence>
<organism evidence="8">
    <name type="scientific">Noctiluca scintillans</name>
    <name type="common">Sea sparkle</name>
    <name type="synonym">Red tide dinoflagellate</name>
    <dbReference type="NCBI Taxonomy" id="2966"/>
    <lineage>
        <taxon>Eukaryota</taxon>
        <taxon>Sar</taxon>
        <taxon>Alveolata</taxon>
        <taxon>Dinophyceae</taxon>
        <taxon>Noctilucales</taxon>
        <taxon>Noctilucaceae</taxon>
        <taxon>Noctiluca</taxon>
    </lineage>
</organism>
<feature type="transmembrane region" description="Helical" evidence="7">
    <location>
        <begin position="97"/>
        <end position="118"/>
    </location>
</feature>
<evidence type="ECO:0000256" key="4">
    <source>
        <dbReference type="ARBA" id="ARBA00022989"/>
    </source>
</evidence>
<keyword evidence="6" id="KW-0862">Zinc</keyword>
<feature type="binding site" evidence="6">
    <location>
        <position position="262"/>
    </location>
    <ligand>
        <name>Zn(2+)</name>
        <dbReference type="ChEBI" id="CHEBI:29105"/>
    </ligand>
</feature>
<keyword evidence="3 7" id="KW-0812">Transmembrane</keyword>
<dbReference type="PANTHER" id="PTHR20855">
    <property type="entry name" value="ADIPOR/PROGESTIN RECEPTOR-RELATED"/>
    <property type="match status" value="1"/>
</dbReference>
<dbReference type="PANTHER" id="PTHR20855:SF52">
    <property type="entry name" value="ADIPONECTIN RECEPTOR PROTEIN"/>
    <property type="match status" value="1"/>
</dbReference>
<sequence length="291" mass="32102">MSVETTCALPCCLPDRADAIKMRMLGSAHEVMACHRSPHILGSYRLKPPCFSQLFFMHNETLNIWTHLVGALYFAHRTFTWVADAVSRGALVEHPGYSVLVLLMLAASFSCMMASSTYHWRACASQQERSCFLQLDRSGIIGIIGMSFATSITVGYSCNPYLQRAYMMLAFVVIVSTTATLVLPKLRTHTAPILITCGCAGLLPCIHWFFVARSEMLVSSAAYVVMSAVGYLGGAVFYVGQMPERWRPGYFDLFGQSHQIFHTLVLVAAACMMEAVIGIHTLLADETLECS</sequence>
<feature type="transmembrane region" description="Helical" evidence="7">
    <location>
        <begin position="163"/>
        <end position="183"/>
    </location>
</feature>
<feature type="transmembrane region" description="Helical" evidence="7">
    <location>
        <begin position="190"/>
        <end position="210"/>
    </location>
</feature>
<dbReference type="Pfam" id="PF03006">
    <property type="entry name" value="HlyIII"/>
    <property type="match status" value="1"/>
</dbReference>
<evidence type="ECO:0000256" key="7">
    <source>
        <dbReference type="SAM" id="Phobius"/>
    </source>
</evidence>
<accession>A0A7S1AL49</accession>
<evidence type="ECO:0000256" key="2">
    <source>
        <dbReference type="ARBA" id="ARBA00007018"/>
    </source>
</evidence>
<feature type="binding site" evidence="6">
    <location>
        <position position="258"/>
    </location>
    <ligand>
        <name>Zn(2+)</name>
        <dbReference type="ChEBI" id="CHEBI:29105"/>
    </ligand>
</feature>
<dbReference type="GO" id="GO:0006882">
    <property type="term" value="P:intracellular zinc ion homeostasis"/>
    <property type="evidence" value="ECO:0007669"/>
    <property type="project" value="TreeGrafter"/>
</dbReference>
<keyword evidence="5 7" id="KW-0472">Membrane</keyword>
<dbReference type="AlphaFoldDB" id="A0A7S1AL49"/>
<dbReference type="InterPro" id="IPR004254">
    <property type="entry name" value="AdipoR/HlyIII-related"/>
</dbReference>
<name>A0A7S1AL49_NOCSC</name>
<evidence type="ECO:0000256" key="1">
    <source>
        <dbReference type="ARBA" id="ARBA00004141"/>
    </source>
</evidence>
<feature type="transmembrane region" description="Helical" evidence="7">
    <location>
        <begin position="139"/>
        <end position="157"/>
    </location>
</feature>
<comment type="similarity">
    <text evidence="2">Belongs to the ADIPOR family.</text>
</comment>
<feature type="transmembrane region" description="Helical" evidence="7">
    <location>
        <begin position="216"/>
        <end position="239"/>
    </location>
</feature>
<evidence type="ECO:0000256" key="6">
    <source>
        <dbReference type="PIRSR" id="PIRSR604254-1"/>
    </source>
</evidence>
<proteinExistence type="inferred from homology"/>
<reference evidence="8" key="1">
    <citation type="submission" date="2021-01" db="EMBL/GenBank/DDBJ databases">
        <authorList>
            <person name="Corre E."/>
            <person name="Pelletier E."/>
            <person name="Niang G."/>
            <person name="Scheremetjew M."/>
            <person name="Finn R."/>
            <person name="Kale V."/>
            <person name="Holt S."/>
            <person name="Cochrane G."/>
            <person name="Meng A."/>
            <person name="Brown T."/>
            <person name="Cohen L."/>
        </authorList>
    </citation>
    <scope>NUCLEOTIDE SEQUENCE</scope>
</reference>
<dbReference type="GO" id="GO:0016020">
    <property type="term" value="C:membrane"/>
    <property type="evidence" value="ECO:0007669"/>
    <property type="project" value="UniProtKB-SubCell"/>
</dbReference>
<keyword evidence="6" id="KW-0479">Metal-binding</keyword>
<keyword evidence="4 7" id="KW-1133">Transmembrane helix</keyword>
<feature type="binding site" evidence="6">
    <location>
        <position position="119"/>
    </location>
    <ligand>
        <name>Zn(2+)</name>
        <dbReference type="ChEBI" id="CHEBI:29105"/>
    </ligand>
</feature>
<evidence type="ECO:0000256" key="5">
    <source>
        <dbReference type="ARBA" id="ARBA00023136"/>
    </source>
</evidence>
<dbReference type="GO" id="GO:0046872">
    <property type="term" value="F:metal ion binding"/>
    <property type="evidence" value="ECO:0007669"/>
    <property type="project" value="UniProtKB-KW"/>
</dbReference>
<comment type="subcellular location">
    <subcellularLocation>
        <location evidence="1">Membrane</location>
        <topology evidence="1">Multi-pass membrane protein</topology>
    </subcellularLocation>
</comment>
<dbReference type="GO" id="GO:0038023">
    <property type="term" value="F:signaling receptor activity"/>
    <property type="evidence" value="ECO:0007669"/>
    <property type="project" value="TreeGrafter"/>
</dbReference>
<feature type="transmembrane region" description="Helical" evidence="7">
    <location>
        <begin position="260"/>
        <end position="283"/>
    </location>
</feature>
<dbReference type="EMBL" id="HBFQ01045363">
    <property type="protein sequence ID" value="CAD8857915.1"/>
    <property type="molecule type" value="Transcribed_RNA"/>
</dbReference>
<protein>
    <submittedName>
        <fullName evidence="8">Uncharacterized protein</fullName>
    </submittedName>
</protein>
<gene>
    <name evidence="8" type="ORF">NSCI0253_LOCUS32267</name>
</gene>